<name>A0A3P3W755_9FLAO</name>
<evidence type="ECO:0000256" key="1">
    <source>
        <dbReference type="ARBA" id="ARBA00004651"/>
    </source>
</evidence>
<comment type="caution">
    <text evidence="9">The sequence shown here is derived from an EMBL/GenBank/DDBJ whole genome shotgun (WGS) entry which is preliminary data.</text>
</comment>
<dbReference type="PANTHER" id="PTHR30472">
    <property type="entry name" value="FERRIC ENTEROBACTIN TRANSPORT SYSTEM PERMEASE PROTEIN"/>
    <property type="match status" value="1"/>
</dbReference>
<dbReference type="GO" id="GO:0022857">
    <property type="term" value="F:transmembrane transporter activity"/>
    <property type="evidence" value="ECO:0007669"/>
    <property type="project" value="InterPro"/>
</dbReference>
<evidence type="ECO:0000313" key="9">
    <source>
        <dbReference type="EMBL" id="RRJ91015.1"/>
    </source>
</evidence>
<keyword evidence="3" id="KW-0813">Transport</keyword>
<gene>
    <name evidence="9" type="ORF">EG240_07380</name>
</gene>
<sequence length="343" mass="37253">MLFTSKQKILAFGLFLILILVFILNLSIGSVQIAFKDVVSILIFQDADKESWKYIILNYRLPKAIVAVLVGMALSISGMLMQTLFKNPMADPYVLGLSSGSSLGVALVILGGSLFPFAVKQYFTSSLALVLASVLGSLLVLFIILLVSRKIRDTMTLLIVGLMFGSFAGAIVGVLSYFSSAEELKKFTFWSLGSLGNVTWQNILIMTLVIFIGLLLSFRYLKTLNALLLGENYARSLGVNIKKSRVLIILATAILSGTCTAFAGPIAFVGLAIPHITKMIFKSSNHFCLFFGNLLLGAIILLFCDAVCQLPGESFILPINAITSIVGAPIVIYLLLRKQGFRT</sequence>
<dbReference type="InterPro" id="IPR037294">
    <property type="entry name" value="ABC_BtuC-like"/>
</dbReference>
<evidence type="ECO:0000313" key="10">
    <source>
        <dbReference type="Proteomes" id="UP000275719"/>
    </source>
</evidence>
<keyword evidence="4" id="KW-1003">Cell membrane</keyword>
<dbReference type="PANTHER" id="PTHR30472:SF41">
    <property type="entry name" value="TRANSPORT SYSTEM PERMEASE PROTEIN"/>
    <property type="match status" value="1"/>
</dbReference>
<evidence type="ECO:0000256" key="3">
    <source>
        <dbReference type="ARBA" id="ARBA00022448"/>
    </source>
</evidence>
<dbReference type="RefSeq" id="WP_125018752.1">
    <property type="nucleotide sequence ID" value="NZ_RQVQ01000013.1"/>
</dbReference>
<evidence type="ECO:0000256" key="6">
    <source>
        <dbReference type="ARBA" id="ARBA00022989"/>
    </source>
</evidence>
<keyword evidence="7 8" id="KW-0472">Membrane</keyword>
<evidence type="ECO:0000256" key="7">
    <source>
        <dbReference type="ARBA" id="ARBA00023136"/>
    </source>
</evidence>
<feature type="transmembrane region" description="Helical" evidence="8">
    <location>
        <begin position="315"/>
        <end position="336"/>
    </location>
</feature>
<dbReference type="OrthoDB" id="9811721at2"/>
<feature type="transmembrane region" description="Helical" evidence="8">
    <location>
        <begin position="60"/>
        <end position="81"/>
    </location>
</feature>
<dbReference type="FunFam" id="1.10.3470.10:FF:000001">
    <property type="entry name" value="Vitamin B12 ABC transporter permease BtuC"/>
    <property type="match status" value="1"/>
</dbReference>
<feature type="transmembrane region" description="Helical" evidence="8">
    <location>
        <begin position="246"/>
        <end position="272"/>
    </location>
</feature>
<dbReference type="Proteomes" id="UP000275719">
    <property type="component" value="Unassembled WGS sequence"/>
</dbReference>
<proteinExistence type="inferred from homology"/>
<protein>
    <submittedName>
        <fullName evidence="9">Iron ABC transporter permease</fullName>
    </submittedName>
</protein>
<feature type="transmembrane region" description="Helical" evidence="8">
    <location>
        <begin position="284"/>
        <end position="303"/>
    </location>
</feature>
<evidence type="ECO:0000256" key="5">
    <source>
        <dbReference type="ARBA" id="ARBA00022692"/>
    </source>
</evidence>
<keyword evidence="10" id="KW-1185">Reference proteome</keyword>
<dbReference type="InterPro" id="IPR000522">
    <property type="entry name" value="ABC_transptr_permease_BtuC"/>
</dbReference>
<dbReference type="EMBL" id="RQVQ01000013">
    <property type="protein sequence ID" value="RRJ91015.1"/>
    <property type="molecule type" value="Genomic_DNA"/>
</dbReference>
<dbReference type="SUPFAM" id="SSF81345">
    <property type="entry name" value="ABC transporter involved in vitamin B12 uptake, BtuC"/>
    <property type="match status" value="1"/>
</dbReference>
<feature type="transmembrane region" description="Helical" evidence="8">
    <location>
        <begin position="198"/>
        <end position="218"/>
    </location>
</feature>
<dbReference type="GO" id="GO:0005886">
    <property type="term" value="C:plasma membrane"/>
    <property type="evidence" value="ECO:0007669"/>
    <property type="project" value="UniProtKB-SubCell"/>
</dbReference>
<dbReference type="GO" id="GO:0033214">
    <property type="term" value="P:siderophore-iron import into cell"/>
    <property type="evidence" value="ECO:0007669"/>
    <property type="project" value="TreeGrafter"/>
</dbReference>
<reference evidence="9 10" key="1">
    <citation type="submission" date="2018-11" db="EMBL/GenBank/DDBJ databases">
        <title>Flavobacterium sp. nov., YIM 102701-2 draft genome.</title>
        <authorList>
            <person name="Li G."/>
            <person name="Jiang Y."/>
        </authorList>
    </citation>
    <scope>NUCLEOTIDE SEQUENCE [LARGE SCALE GENOMIC DNA]</scope>
    <source>
        <strain evidence="9 10">YIM 102701-2</strain>
    </source>
</reference>
<feature type="transmembrane region" description="Helical" evidence="8">
    <location>
        <begin position="93"/>
        <end position="115"/>
    </location>
</feature>
<dbReference type="AlphaFoldDB" id="A0A3P3W755"/>
<evidence type="ECO:0000256" key="8">
    <source>
        <dbReference type="SAM" id="Phobius"/>
    </source>
</evidence>
<comment type="subcellular location">
    <subcellularLocation>
        <location evidence="1">Cell membrane</location>
        <topology evidence="1">Multi-pass membrane protein</topology>
    </subcellularLocation>
</comment>
<feature type="transmembrane region" description="Helical" evidence="8">
    <location>
        <begin position="155"/>
        <end position="178"/>
    </location>
</feature>
<evidence type="ECO:0000256" key="4">
    <source>
        <dbReference type="ARBA" id="ARBA00022475"/>
    </source>
</evidence>
<organism evidence="9 10">
    <name type="scientific">Paenimyroides tangerinum</name>
    <dbReference type="NCBI Taxonomy" id="2488728"/>
    <lineage>
        <taxon>Bacteria</taxon>
        <taxon>Pseudomonadati</taxon>
        <taxon>Bacteroidota</taxon>
        <taxon>Flavobacteriia</taxon>
        <taxon>Flavobacteriales</taxon>
        <taxon>Flavobacteriaceae</taxon>
        <taxon>Paenimyroides</taxon>
    </lineage>
</organism>
<dbReference type="Gene3D" id="1.10.3470.10">
    <property type="entry name" value="ABC transporter involved in vitamin B12 uptake, BtuC"/>
    <property type="match status" value="1"/>
</dbReference>
<dbReference type="Pfam" id="PF01032">
    <property type="entry name" value="FecCD"/>
    <property type="match status" value="1"/>
</dbReference>
<evidence type="ECO:0000256" key="2">
    <source>
        <dbReference type="ARBA" id="ARBA00007935"/>
    </source>
</evidence>
<accession>A0A3P3W755</accession>
<dbReference type="CDD" id="cd06550">
    <property type="entry name" value="TM_ABC_iron-siderophores_like"/>
    <property type="match status" value="1"/>
</dbReference>
<keyword evidence="6 8" id="KW-1133">Transmembrane helix</keyword>
<keyword evidence="5 8" id="KW-0812">Transmembrane</keyword>
<comment type="similarity">
    <text evidence="2">Belongs to the binding-protein-dependent transport system permease family. FecCD subfamily.</text>
</comment>
<feature type="transmembrane region" description="Helical" evidence="8">
    <location>
        <begin position="127"/>
        <end position="148"/>
    </location>
</feature>